<evidence type="ECO:0000256" key="2">
    <source>
        <dbReference type="ARBA" id="ARBA00023125"/>
    </source>
</evidence>
<evidence type="ECO:0000259" key="6">
    <source>
        <dbReference type="PROSITE" id="PS50977"/>
    </source>
</evidence>
<protein>
    <submittedName>
        <fullName evidence="7">Transcriptional regulator, TetR family</fullName>
    </submittedName>
</protein>
<dbReference type="PROSITE" id="PS50977">
    <property type="entry name" value="HTH_TETR_2"/>
    <property type="match status" value="1"/>
</dbReference>
<dbReference type="PANTHER" id="PTHR30055:SF234">
    <property type="entry name" value="HTH-TYPE TRANSCRIPTIONAL REGULATOR BETI"/>
    <property type="match status" value="1"/>
</dbReference>
<evidence type="ECO:0000313" key="8">
    <source>
        <dbReference type="Proteomes" id="UP000183208"/>
    </source>
</evidence>
<dbReference type="Gene3D" id="1.10.357.10">
    <property type="entry name" value="Tetracycline Repressor, domain 2"/>
    <property type="match status" value="1"/>
</dbReference>
<dbReference type="GO" id="GO:0003700">
    <property type="term" value="F:DNA-binding transcription factor activity"/>
    <property type="evidence" value="ECO:0007669"/>
    <property type="project" value="TreeGrafter"/>
</dbReference>
<accession>A0A1H4U447</accession>
<name>A0A1H4U447_9BRAD</name>
<dbReference type="GO" id="GO:0000976">
    <property type="term" value="F:transcription cis-regulatory region binding"/>
    <property type="evidence" value="ECO:0007669"/>
    <property type="project" value="TreeGrafter"/>
</dbReference>
<organism evidence="7 8">
    <name type="scientific">Bradyrhizobium lablabi</name>
    <dbReference type="NCBI Taxonomy" id="722472"/>
    <lineage>
        <taxon>Bacteria</taxon>
        <taxon>Pseudomonadati</taxon>
        <taxon>Pseudomonadota</taxon>
        <taxon>Alphaproteobacteria</taxon>
        <taxon>Hyphomicrobiales</taxon>
        <taxon>Nitrobacteraceae</taxon>
        <taxon>Bradyrhizobium</taxon>
    </lineage>
</organism>
<dbReference type="OrthoDB" id="8478851at2"/>
<dbReference type="PANTHER" id="PTHR30055">
    <property type="entry name" value="HTH-TYPE TRANSCRIPTIONAL REGULATOR RUTR"/>
    <property type="match status" value="1"/>
</dbReference>
<dbReference type="EMBL" id="FNTI01000001">
    <property type="protein sequence ID" value="SEC63228.1"/>
    <property type="molecule type" value="Genomic_DNA"/>
</dbReference>
<feature type="compositionally biased region" description="Basic residues" evidence="5">
    <location>
        <begin position="214"/>
        <end position="224"/>
    </location>
</feature>
<sequence length="231" mass="25012">MGPRTRVLDAAMTVFRRQGFRRSSIEQAAEAAGLTRQALYHHFKSKEALFRAVIERLYEEAFAAETAAAAAAEKAGGSLADVVVAAVTAKLRQLAESLDGSPHVEELFSEHLAQARDLYQKYTAAYVEQLAATVARICRKQGLTLHAGMTPRDLARCIEMTVNGTKSAYPAMQPAAAFLRDLEVMLRTFIAGAASPAKPSVAKPKPANKSTNKPAKKSAKKSVRKNLGDRK</sequence>
<dbReference type="PRINTS" id="PR00455">
    <property type="entry name" value="HTHTETR"/>
</dbReference>
<dbReference type="Proteomes" id="UP000183208">
    <property type="component" value="Unassembled WGS sequence"/>
</dbReference>
<evidence type="ECO:0000256" key="5">
    <source>
        <dbReference type="SAM" id="MobiDB-lite"/>
    </source>
</evidence>
<gene>
    <name evidence="7" type="ORF">SAMN05444171_1902</name>
</gene>
<proteinExistence type="predicted"/>
<evidence type="ECO:0000313" key="7">
    <source>
        <dbReference type="EMBL" id="SEC63228.1"/>
    </source>
</evidence>
<dbReference type="InterPro" id="IPR009057">
    <property type="entry name" value="Homeodomain-like_sf"/>
</dbReference>
<keyword evidence="2 4" id="KW-0238">DNA-binding</keyword>
<dbReference type="RefSeq" id="WP_074818080.1">
    <property type="nucleotide sequence ID" value="NZ_FNTI01000001.1"/>
</dbReference>
<keyword evidence="1" id="KW-0805">Transcription regulation</keyword>
<reference evidence="7 8" key="1">
    <citation type="submission" date="2016-10" db="EMBL/GenBank/DDBJ databases">
        <authorList>
            <person name="de Groot N.N."/>
        </authorList>
    </citation>
    <scope>NUCLEOTIDE SEQUENCE [LARGE SCALE GENOMIC DNA]</scope>
    <source>
        <strain evidence="7 8">GAS522</strain>
    </source>
</reference>
<dbReference type="SUPFAM" id="SSF46689">
    <property type="entry name" value="Homeodomain-like"/>
    <property type="match status" value="1"/>
</dbReference>
<feature type="DNA-binding region" description="H-T-H motif" evidence="4">
    <location>
        <begin position="24"/>
        <end position="43"/>
    </location>
</feature>
<dbReference type="Pfam" id="PF00440">
    <property type="entry name" value="TetR_N"/>
    <property type="match status" value="1"/>
</dbReference>
<dbReference type="AlphaFoldDB" id="A0A1H4U447"/>
<feature type="region of interest" description="Disordered" evidence="5">
    <location>
        <begin position="195"/>
        <end position="231"/>
    </location>
</feature>
<feature type="domain" description="HTH tetR-type" evidence="6">
    <location>
        <begin position="1"/>
        <end position="61"/>
    </location>
</feature>
<evidence type="ECO:0000256" key="3">
    <source>
        <dbReference type="ARBA" id="ARBA00023163"/>
    </source>
</evidence>
<keyword evidence="3" id="KW-0804">Transcription</keyword>
<feature type="compositionally biased region" description="Low complexity" evidence="5">
    <location>
        <begin position="195"/>
        <end position="210"/>
    </location>
</feature>
<dbReference type="InterPro" id="IPR001647">
    <property type="entry name" value="HTH_TetR"/>
</dbReference>
<evidence type="ECO:0000256" key="4">
    <source>
        <dbReference type="PROSITE-ProRule" id="PRU00335"/>
    </source>
</evidence>
<evidence type="ECO:0000256" key="1">
    <source>
        <dbReference type="ARBA" id="ARBA00023015"/>
    </source>
</evidence>
<dbReference type="InterPro" id="IPR050109">
    <property type="entry name" value="HTH-type_TetR-like_transc_reg"/>
</dbReference>